<protein>
    <submittedName>
        <fullName evidence="2">Uncharacterized protein</fullName>
    </submittedName>
</protein>
<evidence type="ECO:0000313" key="3">
    <source>
        <dbReference type="Proteomes" id="UP001497482"/>
    </source>
</evidence>
<feature type="region of interest" description="Disordered" evidence="1">
    <location>
        <begin position="58"/>
        <end position="77"/>
    </location>
</feature>
<gene>
    <name evidence="2" type="ORF">KC01_LOCUS8459</name>
</gene>
<keyword evidence="3" id="KW-1185">Reference proteome</keyword>
<reference evidence="2 3" key="1">
    <citation type="submission" date="2024-04" db="EMBL/GenBank/DDBJ databases">
        <authorList>
            <person name="Waldvogel A.-M."/>
            <person name="Schoenle A."/>
        </authorList>
    </citation>
    <scope>NUCLEOTIDE SEQUENCE [LARGE SCALE GENOMIC DNA]</scope>
</reference>
<proteinExistence type="predicted"/>
<dbReference type="AlphaFoldDB" id="A0AAV2JLN0"/>
<dbReference type="Proteomes" id="UP001497482">
    <property type="component" value="Chromosome 13"/>
</dbReference>
<evidence type="ECO:0000256" key="1">
    <source>
        <dbReference type="SAM" id="MobiDB-lite"/>
    </source>
</evidence>
<name>A0AAV2JLN0_KNICA</name>
<dbReference type="EMBL" id="OZ035835">
    <property type="protein sequence ID" value="CAL1577073.1"/>
    <property type="molecule type" value="Genomic_DNA"/>
</dbReference>
<evidence type="ECO:0000313" key="2">
    <source>
        <dbReference type="EMBL" id="CAL1577073.1"/>
    </source>
</evidence>
<accession>A0AAV2JLN0</accession>
<organism evidence="2 3">
    <name type="scientific">Knipowitschia caucasica</name>
    <name type="common">Caucasian dwarf goby</name>
    <name type="synonym">Pomatoschistus caucasicus</name>
    <dbReference type="NCBI Taxonomy" id="637954"/>
    <lineage>
        <taxon>Eukaryota</taxon>
        <taxon>Metazoa</taxon>
        <taxon>Chordata</taxon>
        <taxon>Craniata</taxon>
        <taxon>Vertebrata</taxon>
        <taxon>Euteleostomi</taxon>
        <taxon>Actinopterygii</taxon>
        <taxon>Neopterygii</taxon>
        <taxon>Teleostei</taxon>
        <taxon>Neoteleostei</taxon>
        <taxon>Acanthomorphata</taxon>
        <taxon>Gobiaria</taxon>
        <taxon>Gobiiformes</taxon>
        <taxon>Gobioidei</taxon>
        <taxon>Gobiidae</taxon>
        <taxon>Gobiinae</taxon>
        <taxon>Knipowitschia</taxon>
    </lineage>
</organism>
<feature type="compositionally biased region" description="Basic and acidic residues" evidence="1">
    <location>
        <begin position="63"/>
        <end position="77"/>
    </location>
</feature>
<sequence>MLGDIGRHGTGPAYERFSKLHQKFSQRSNQNFTQDNRTQGIMEKSQWDLKKIRFHRRRVTRTGKSEEGFDTSKYKTP</sequence>